<keyword evidence="2" id="KW-0472">Membrane</keyword>
<protein>
    <submittedName>
        <fullName evidence="3">Uncharacterized protein</fullName>
    </submittedName>
</protein>
<keyword evidence="2" id="KW-1133">Transmembrane helix</keyword>
<evidence type="ECO:0000313" key="4">
    <source>
        <dbReference type="Proteomes" id="UP001165561"/>
    </source>
</evidence>
<gene>
    <name evidence="3" type="ORF">PU560_01275</name>
</gene>
<feature type="region of interest" description="Disordered" evidence="1">
    <location>
        <begin position="1"/>
        <end position="75"/>
    </location>
</feature>
<dbReference type="Proteomes" id="UP001165561">
    <property type="component" value="Unassembled WGS sequence"/>
</dbReference>
<name>A0ABT5TSZ8_9MICO</name>
<reference evidence="3" key="1">
    <citation type="submission" date="2023-02" db="EMBL/GenBank/DDBJ databases">
        <title>Georgenia sp.10Sc9-8, isolated from a soil sample collected from the Taklamakan desert.</title>
        <authorList>
            <person name="Liu S."/>
        </authorList>
    </citation>
    <scope>NUCLEOTIDE SEQUENCE</scope>
    <source>
        <strain evidence="3">10Sc9-8</strain>
    </source>
</reference>
<dbReference type="EMBL" id="JARACI010000259">
    <property type="protein sequence ID" value="MDD9205094.1"/>
    <property type="molecule type" value="Genomic_DNA"/>
</dbReference>
<evidence type="ECO:0000256" key="1">
    <source>
        <dbReference type="SAM" id="MobiDB-lite"/>
    </source>
</evidence>
<keyword evidence="4" id="KW-1185">Reference proteome</keyword>
<organism evidence="3 4">
    <name type="scientific">Georgenia halotolerans</name>
    <dbReference type="NCBI Taxonomy" id="3028317"/>
    <lineage>
        <taxon>Bacteria</taxon>
        <taxon>Bacillati</taxon>
        <taxon>Actinomycetota</taxon>
        <taxon>Actinomycetes</taxon>
        <taxon>Micrococcales</taxon>
        <taxon>Bogoriellaceae</taxon>
        <taxon>Georgenia</taxon>
    </lineage>
</organism>
<comment type="caution">
    <text evidence="3">The sequence shown here is derived from an EMBL/GenBank/DDBJ whole genome shotgun (WGS) entry which is preliminary data.</text>
</comment>
<feature type="compositionally biased region" description="Low complexity" evidence="1">
    <location>
        <begin position="40"/>
        <end position="61"/>
    </location>
</feature>
<keyword evidence="2" id="KW-0812">Transmembrane</keyword>
<evidence type="ECO:0000256" key="2">
    <source>
        <dbReference type="SAM" id="Phobius"/>
    </source>
</evidence>
<evidence type="ECO:0000313" key="3">
    <source>
        <dbReference type="EMBL" id="MDD9205094.1"/>
    </source>
</evidence>
<feature type="transmembrane region" description="Helical" evidence="2">
    <location>
        <begin position="87"/>
        <end position="104"/>
    </location>
</feature>
<proteinExistence type="predicted"/>
<sequence length="105" mass="10576">MSHDRPQGPAPEEPAEHEEDAAAPATDVSGAELAGPPTEAPGADPAASDADVSGADPAGPDAPEEHHRVADVVDPATVRRAPRYGRFMTIGVLAGAVLALLLAVL</sequence>
<feature type="non-terminal residue" evidence="3">
    <location>
        <position position="105"/>
    </location>
</feature>
<accession>A0ABT5TSZ8</accession>